<dbReference type="Pfam" id="PF00374">
    <property type="entry name" value="NiFeSe_Hases"/>
    <property type="match status" value="1"/>
</dbReference>
<evidence type="ECO:0000313" key="4">
    <source>
        <dbReference type="EMBL" id="ABD42287.1"/>
    </source>
</evidence>
<dbReference type="PANTHER" id="PTHR43485">
    <property type="entry name" value="HYDROGENASE-4 COMPONENT G"/>
    <property type="match status" value="1"/>
</dbReference>
<feature type="binding site" evidence="2">
    <location>
        <position position="372"/>
    </location>
    <ligand>
        <name>Ni(2+)</name>
        <dbReference type="ChEBI" id="CHEBI:49786"/>
    </ligand>
</feature>
<keyword evidence="2" id="KW-0533">Nickel</keyword>
<comment type="cofactor">
    <cofactor evidence="2">
        <name>Fe cation</name>
        <dbReference type="ChEBI" id="CHEBI:24875"/>
    </cofactor>
</comment>
<dbReference type="AlphaFoldDB" id="Q2FTW4"/>
<dbReference type="InterPro" id="IPR052197">
    <property type="entry name" value="ComplexI_49kDa-like"/>
</dbReference>
<dbReference type="InParanoid" id="Q2FTW4"/>
<feature type="binding site" evidence="2">
    <location>
        <position position="71"/>
    </location>
    <ligand>
        <name>Fe cation</name>
        <dbReference type="ChEBI" id="CHEBI:24875"/>
    </ligand>
</feature>
<evidence type="ECO:0000313" key="5">
    <source>
        <dbReference type="Proteomes" id="UP000001941"/>
    </source>
</evidence>
<keyword evidence="2" id="KW-0408">Iron</keyword>
<evidence type="ECO:0000256" key="1">
    <source>
        <dbReference type="ARBA" id="ARBA00023002"/>
    </source>
</evidence>
<dbReference type="eggNOG" id="arCOG01547">
    <property type="taxonomic scope" value="Archaea"/>
</dbReference>
<accession>Q2FTW4</accession>
<organism evidence="4 5">
    <name type="scientific">Methanospirillum hungatei JF-1 (strain ATCC 27890 / DSM 864 / NBRC 100397 / JF-1)</name>
    <dbReference type="NCBI Taxonomy" id="323259"/>
    <lineage>
        <taxon>Archaea</taxon>
        <taxon>Methanobacteriati</taxon>
        <taxon>Methanobacteriota</taxon>
        <taxon>Stenosarchaea group</taxon>
        <taxon>Methanomicrobia</taxon>
        <taxon>Methanomicrobiales</taxon>
        <taxon>Methanospirillaceae</taxon>
        <taxon>Methanospirillum</taxon>
    </lineage>
</organism>
<dbReference type="GO" id="GO:0048038">
    <property type="term" value="F:quinone binding"/>
    <property type="evidence" value="ECO:0007669"/>
    <property type="project" value="InterPro"/>
</dbReference>
<dbReference type="InterPro" id="IPR029014">
    <property type="entry name" value="NiFe-Hase_large"/>
</dbReference>
<dbReference type="OrthoDB" id="43567at2157"/>
<dbReference type="InterPro" id="IPR001501">
    <property type="entry name" value="Ni-dep_hyd_lsu"/>
</dbReference>
<dbReference type="KEGG" id="mhu:Mhun_2590"/>
<comment type="cofactor">
    <cofactor evidence="2">
        <name>Ni(2+)</name>
        <dbReference type="ChEBI" id="CHEBI:49786"/>
    </cofactor>
</comment>
<proteinExistence type="predicted"/>
<sequence length="409" mass="46296">MSQKKAPYELPIGPIHPALKEPINFTFQMNGEVIEKVDFAPGRAHRGIEWMGMRRNPVQILHLCDRICGICGVHHALVFAQAVEQIADIEVPDRAYYVRTIIAEFERIQSHILWAGVAAHELGFDTLFYLAWQIREESVDVIEYITGNRVNYGIMMLGGTRRDITADMFPRLEQALQYYEGLLEKMVNLFLNDKTIAMRCKDTGILTKRRALELATVGPTSRASGLAMDVRIDSPYAAYGDLDFDIVLPDVYNSEGNGDVYDRIIVRIFEIKQSIDIIRQCMKQMPEGPVLAEEKYAKLLMNLKKASGEAFARVEAPRGEDMHYVRMNGKQEAPEMWKVKASTYSNQMAWVEILQGEQIADIPIIVASIDPCMSCTDRVAVVGQDGNAGIMTKEHLHRLSVEKTRRLQS</sequence>
<dbReference type="GeneID" id="3923207"/>
<name>Q2FTW4_METHJ</name>
<feature type="binding site" evidence="2">
    <location>
        <position position="68"/>
    </location>
    <ligand>
        <name>Ni(2+)</name>
        <dbReference type="ChEBI" id="CHEBI:49786"/>
    </ligand>
</feature>
<protein>
    <submittedName>
        <fullName evidence="4">Membrane bound hydrogenase subunit mbhL</fullName>
    </submittedName>
</protein>
<gene>
    <name evidence="4" type="ordered locus">Mhun_2590</name>
</gene>
<evidence type="ECO:0000256" key="2">
    <source>
        <dbReference type="PIRSR" id="PIRSR601501-1"/>
    </source>
</evidence>
<dbReference type="FunCoup" id="Q2FTW4">
    <property type="interactions" value="46"/>
</dbReference>
<dbReference type="Proteomes" id="UP000001941">
    <property type="component" value="Chromosome"/>
</dbReference>
<dbReference type="PANTHER" id="PTHR43485:SF1">
    <property type="entry name" value="FORMATE HYDROGENLYASE SUBUNIT 5-RELATED"/>
    <property type="match status" value="1"/>
</dbReference>
<dbReference type="GO" id="GO:0016651">
    <property type="term" value="F:oxidoreductase activity, acting on NAD(P)H"/>
    <property type="evidence" value="ECO:0007669"/>
    <property type="project" value="InterPro"/>
</dbReference>
<feature type="domain" description="NADH-quinone oxidoreductase subunit D" evidence="3">
    <location>
        <begin position="122"/>
        <end position="378"/>
    </location>
</feature>
<dbReference type="Pfam" id="PF00346">
    <property type="entry name" value="Complex1_49kDa"/>
    <property type="match status" value="1"/>
</dbReference>
<keyword evidence="2" id="KW-0460">Magnesium</keyword>
<keyword evidence="5" id="KW-1185">Reference proteome</keyword>
<keyword evidence="2" id="KW-0479">Metal-binding</keyword>
<reference evidence="5" key="1">
    <citation type="journal article" date="2016" name="Stand. Genomic Sci.">
        <title>Complete genome sequence of Methanospirillum hungatei type strain JF1.</title>
        <authorList>
            <person name="Gunsalus R.P."/>
            <person name="Cook L.E."/>
            <person name="Crable B."/>
            <person name="Rohlin L."/>
            <person name="McDonald E."/>
            <person name="Mouttaki H."/>
            <person name="Sieber J.R."/>
            <person name="Poweleit N."/>
            <person name="Zhou H."/>
            <person name="Lapidus A.L."/>
            <person name="Daligault H.E."/>
            <person name="Land M."/>
            <person name="Gilna P."/>
            <person name="Ivanova N."/>
            <person name="Kyrpides N."/>
            <person name="Culley D.E."/>
            <person name="McInerney M.J."/>
        </authorList>
    </citation>
    <scope>NUCLEOTIDE SEQUENCE [LARGE SCALE GENOMIC DNA]</scope>
    <source>
        <strain evidence="5">ATCC 27890 / DSM 864 / NBRC 100397 / JF-1</strain>
    </source>
</reference>
<dbReference type="InterPro" id="IPR001135">
    <property type="entry name" value="NADH_Q_OxRdtase_suD"/>
</dbReference>
<dbReference type="RefSeq" id="WP_011449544.1">
    <property type="nucleotide sequence ID" value="NC_007796.1"/>
</dbReference>
<dbReference type="SUPFAM" id="SSF56762">
    <property type="entry name" value="HydB/Nqo4-like"/>
    <property type="match status" value="1"/>
</dbReference>
<feature type="binding site" evidence="2">
    <location>
        <position position="49"/>
    </location>
    <ligand>
        <name>Mg(2+)</name>
        <dbReference type="ChEBI" id="CHEBI:18420"/>
    </ligand>
</feature>
<feature type="binding site" evidence="2">
    <location>
        <position position="339"/>
    </location>
    <ligand>
        <name>Mg(2+)</name>
        <dbReference type="ChEBI" id="CHEBI:18420"/>
    </ligand>
</feature>
<dbReference type="EMBL" id="CP000254">
    <property type="protein sequence ID" value="ABD42287.1"/>
    <property type="molecule type" value="Genomic_DNA"/>
</dbReference>
<dbReference type="STRING" id="323259.Mhun_2590"/>
<feature type="binding site" evidence="2">
    <location>
        <position position="71"/>
    </location>
    <ligand>
        <name>Ni(2+)</name>
        <dbReference type="ChEBI" id="CHEBI:49786"/>
    </ligand>
</feature>
<keyword evidence="1" id="KW-0560">Oxidoreductase</keyword>
<evidence type="ECO:0000259" key="3">
    <source>
        <dbReference type="Pfam" id="PF00346"/>
    </source>
</evidence>
<dbReference type="GO" id="GO:0051287">
    <property type="term" value="F:NAD binding"/>
    <property type="evidence" value="ECO:0007669"/>
    <property type="project" value="InterPro"/>
</dbReference>
<dbReference type="Gene3D" id="1.10.645.10">
    <property type="entry name" value="Cytochrome-c3 Hydrogenase, chain B"/>
    <property type="match status" value="1"/>
</dbReference>
<dbReference type="EnsemblBacteria" id="ABD42287">
    <property type="protein sequence ID" value="ABD42287"/>
    <property type="gene ID" value="Mhun_2590"/>
</dbReference>
<feature type="binding site" evidence="2">
    <location>
        <position position="375"/>
    </location>
    <ligand>
        <name>Fe cation</name>
        <dbReference type="ChEBI" id="CHEBI:24875"/>
    </ligand>
</feature>
<dbReference type="GO" id="GO:0016151">
    <property type="term" value="F:nickel cation binding"/>
    <property type="evidence" value="ECO:0007669"/>
    <property type="project" value="InterPro"/>
</dbReference>
<dbReference type="HOGENOM" id="CLU_015134_1_2_2"/>